<dbReference type="EMBL" id="FMWP01000125">
    <property type="protein sequence ID" value="SDA02416.1"/>
    <property type="molecule type" value="Genomic_DNA"/>
</dbReference>
<accession>A0A2X0NB72</accession>
<dbReference type="AlphaFoldDB" id="A0A2X0NB72"/>
<name>A0A2X0NB72_9BASI</name>
<feature type="signal peptide" evidence="1">
    <location>
        <begin position="1"/>
        <end position="20"/>
    </location>
</feature>
<sequence length="102" mass="10877">MKYSLVLVALVVIATGNVSALPAHATKATSTSQVDDPYFPKEHAVTASRCPHITQQFDSKPTLVNCQHDKCTACKRGAVGTCVEQCASWKAYQASHPGAKTC</sequence>
<dbReference type="Proteomes" id="UP000249723">
    <property type="component" value="Unassembled WGS sequence"/>
</dbReference>
<dbReference type="STRING" id="289078.A0A2X0NB72"/>
<evidence type="ECO:0000313" key="3">
    <source>
        <dbReference type="Proteomes" id="UP000249723"/>
    </source>
</evidence>
<keyword evidence="1" id="KW-0732">Signal</keyword>
<evidence type="ECO:0000256" key="1">
    <source>
        <dbReference type="SAM" id="SignalP"/>
    </source>
</evidence>
<dbReference type="OrthoDB" id="10402910at2759"/>
<organism evidence="2 3">
    <name type="scientific">Microbotryum saponariae</name>
    <dbReference type="NCBI Taxonomy" id="289078"/>
    <lineage>
        <taxon>Eukaryota</taxon>
        <taxon>Fungi</taxon>
        <taxon>Dikarya</taxon>
        <taxon>Basidiomycota</taxon>
        <taxon>Pucciniomycotina</taxon>
        <taxon>Microbotryomycetes</taxon>
        <taxon>Microbotryales</taxon>
        <taxon>Microbotryaceae</taxon>
        <taxon>Microbotryum</taxon>
    </lineage>
</organism>
<evidence type="ECO:0000313" key="2">
    <source>
        <dbReference type="EMBL" id="SDA02416.1"/>
    </source>
</evidence>
<feature type="chain" id="PRO_5030060438" evidence="1">
    <location>
        <begin position="21"/>
        <end position="102"/>
    </location>
</feature>
<reference evidence="3" key="1">
    <citation type="submission" date="2016-10" db="EMBL/GenBank/DDBJ databases">
        <authorList>
            <person name="Jeantristanb JTB J.-T."/>
            <person name="Ricardo R."/>
        </authorList>
    </citation>
    <scope>NUCLEOTIDE SEQUENCE [LARGE SCALE GENOMIC DNA]</scope>
</reference>
<keyword evidence="3" id="KW-1185">Reference proteome</keyword>
<gene>
    <name evidence="2" type="ORF">BZ3500_MVSOF-1268-A1-R1_CHR7-3G09687</name>
</gene>
<proteinExistence type="predicted"/>
<protein>
    <submittedName>
        <fullName evidence="2">BZ3500_MvSof-1268-A1-R1_Chr7-3g09687 protein</fullName>
    </submittedName>
</protein>